<protein>
    <submittedName>
        <fullName evidence="2">Uncharacterized protein</fullName>
    </submittedName>
</protein>
<reference evidence="2" key="1">
    <citation type="submission" date="2020-10" db="EMBL/GenBank/DDBJ databases">
        <authorList>
            <person name="Gilroy R."/>
        </authorList>
    </citation>
    <scope>NUCLEOTIDE SEQUENCE</scope>
    <source>
        <strain evidence="2">11167</strain>
    </source>
</reference>
<name>A0A9D9E905_9SPIR</name>
<feature type="signal peptide" evidence="1">
    <location>
        <begin position="1"/>
        <end position="19"/>
    </location>
</feature>
<evidence type="ECO:0000256" key="1">
    <source>
        <dbReference type="SAM" id="SignalP"/>
    </source>
</evidence>
<evidence type="ECO:0000313" key="2">
    <source>
        <dbReference type="EMBL" id="MBO8443517.1"/>
    </source>
</evidence>
<evidence type="ECO:0000313" key="3">
    <source>
        <dbReference type="Proteomes" id="UP000823633"/>
    </source>
</evidence>
<reference evidence="2" key="2">
    <citation type="journal article" date="2021" name="PeerJ">
        <title>Extensive microbial diversity within the chicken gut microbiome revealed by metagenomics and culture.</title>
        <authorList>
            <person name="Gilroy R."/>
            <person name="Ravi A."/>
            <person name="Getino M."/>
            <person name="Pursley I."/>
            <person name="Horton D.L."/>
            <person name="Alikhan N.F."/>
            <person name="Baker D."/>
            <person name="Gharbi K."/>
            <person name="Hall N."/>
            <person name="Watson M."/>
            <person name="Adriaenssens E.M."/>
            <person name="Foster-Nyarko E."/>
            <person name="Jarju S."/>
            <person name="Secka A."/>
            <person name="Antonio M."/>
            <person name="Oren A."/>
            <person name="Chaudhuri R.R."/>
            <person name="La Ragione R."/>
            <person name="Hildebrand F."/>
            <person name="Pallen M.J."/>
        </authorList>
    </citation>
    <scope>NUCLEOTIDE SEQUENCE</scope>
    <source>
        <strain evidence="2">11167</strain>
    </source>
</reference>
<comment type="caution">
    <text evidence="2">The sequence shown here is derived from an EMBL/GenBank/DDBJ whole genome shotgun (WGS) entry which is preliminary data.</text>
</comment>
<accession>A0A9D9E905</accession>
<organism evidence="2 3">
    <name type="scientific">Candidatus Aphodenecus pullistercoris</name>
    <dbReference type="NCBI Taxonomy" id="2840669"/>
    <lineage>
        <taxon>Bacteria</taxon>
        <taxon>Pseudomonadati</taxon>
        <taxon>Spirochaetota</taxon>
        <taxon>Spirochaetia</taxon>
        <taxon>Spirochaetales</taxon>
        <taxon>Candidatus Aphodenecus</taxon>
    </lineage>
</organism>
<feature type="chain" id="PRO_5038758967" evidence="1">
    <location>
        <begin position="20"/>
        <end position="324"/>
    </location>
</feature>
<dbReference type="EMBL" id="JADIMU010000045">
    <property type="protein sequence ID" value="MBO8443517.1"/>
    <property type="molecule type" value="Genomic_DNA"/>
</dbReference>
<gene>
    <name evidence="2" type="ORF">IAC42_07130</name>
</gene>
<proteinExistence type="predicted"/>
<keyword evidence="1" id="KW-0732">Signal</keyword>
<sequence>MVRRLVLVLALLLTLIPLAAVTLVPGEGVDVPDEVLSLVADAINREGGPILPPGTDELSVDYYHDDGNATFITIEGWQLAFDDSRLEASIREEVRGFFLYPPFIDQSDGPRLDYIYNSSYSSVSLPSARLGEVYDLANPNGGRPLARFSVAETGEGYVSFDPIYISHAYAGLPLEKAPSWFLTLTGFKNISLDARAGGSLRLKNSAWLYPFNPSVGFEAGLDDSLEPYYIGLMGIEYSLRLGGLVDSRITFVEEGAIYAGLDIALGYGDSSFLWGSSWRVGYSHMLSRHIGWAFGYEGQVLMAQNPLRAVLSQNRLSLSLEVAF</sequence>
<dbReference type="AlphaFoldDB" id="A0A9D9E905"/>
<dbReference type="Proteomes" id="UP000823633">
    <property type="component" value="Unassembled WGS sequence"/>
</dbReference>